<dbReference type="Pfam" id="PF11559">
    <property type="entry name" value="ADIP"/>
    <property type="match status" value="1"/>
</dbReference>
<protein>
    <submittedName>
        <fullName evidence="5">Nima interactive</fullName>
    </submittedName>
</protein>
<feature type="compositionally biased region" description="Basic and acidic residues" evidence="4">
    <location>
        <begin position="188"/>
        <end position="204"/>
    </location>
</feature>
<comment type="caution">
    <text evidence="5">The sequence shown here is derived from an EMBL/GenBank/DDBJ whole genome shotgun (WGS) entry which is preliminary data.</text>
</comment>
<keyword evidence="6" id="KW-1185">Reference proteome</keyword>
<feature type="compositionally biased region" description="Basic residues" evidence="4">
    <location>
        <begin position="666"/>
        <end position="678"/>
    </location>
</feature>
<evidence type="ECO:0000256" key="3">
    <source>
        <dbReference type="SAM" id="Coils"/>
    </source>
</evidence>
<dbReference type="InterPro" id="IPR021622">
    <property type="entry name" value="Afadin/alpha-actinin-bd"/>
</dbReference>
<feature type="compositionally biased region" description="Polar residues" evidence="4">
    <location>
        <begin position="491"/>
        <end position="518"/>
    </location>
</feature>
<gene>
    <name evidence="5" type="ORF">Trco_000844</name>
</gene>
<feature type="compositionally biased region" description="Low complexity" evidence="4">
    <location>
        <begin position="530"/>
        <end position="540"/>
    </location>
</feature>
<evidence type="ECO:0000256" key="1">
    <source>
        <dbReference type="ARBA" id="ARBA00009291"/>
    </source>
</evidence>
<organism evidence="5 6">
    <name type="scientific">Trichoderma cornu-damae</name>
    <dbReference type="NCBI Taxonomy" id="654480"/>
    <lineage>
        <taxon>Eukaryota</taxon>
        <taxon>Fungi</taxon>
        <taxon>Dikarya</taxon>
        <taxon>Ascomycota</taxon>
        <taxon>Pezizomycotina</taxon>
        <taxon>Sordariomycetes</taxon>
        <taxon>Hypocreomycetidae</taxon>
        <taxon>Hypocreales</taxon>
        <taxon>Hypocreaceae</taxon>
        <taxon>Trichoderma</taxon>
    </lineage>
</organism>
<feature type="compositionally biased region" description="Acidic residues" evidence="4">
    <location>
        <begin position="397"/>
        <end position="456"/>
    </location>
</feature>
<evidence type="ECO:0000313" key="5">
    <source>
        <dbReference type="EMBL" id="KAH6610824.1"/>
    </source>
</evidence>
<feature type="compositionally biased region" description="Basic and acidic residues" evidence="4">
    <location>
        <begin position="350"/>
        <end position="359"/>
    </location>
</feature>
<sequence>MIDSENLRTASLYINNQLLSRGLLRDGRDVDFADFGEGGFGTAESASRVIGILNDLIIRRDRDAQQRESLSTAVRNLRAENLKHASDIARLSERCAEAQRRSDIAAASEASLKTQLKSAESAMRGLKDDLARTRGLVAQVRASCATEIRRRDRQIETLKKQVGEAGRARGTRSSSGILSITVTGDGGGEERRSPTRGGNIEDKDYSLRSETNAFLASLAQNLSEENEALLKVVQQAKDQLREMSGWSSEERCDSEVVKFQSWEEMASELGAVMDHLRTILTNPSFVPIEEVIVREEEIDRLKAGWVKMESRWEDAVHLMDGWRKRMAASGRPIGEEDVKMGLHLSPVRVSDVEETRSAREPGLPAVKEESEEEMEDDALMRSPCPPQGLRQVMADEMGGEAEEEEEEEEEEGEEGEGEVEGEGEDPGEDIYDDSDGEASGSDDDDDVVADEYDVEEPNNHAEEAEEAAAAPEDGVRQSVESEPLAAPHQSGPLQNSSSAGNRGPQQSRLRPKPSSSVPTAEKEESHQSIATAATEAAKLASGRITRPLAAAQRQRPNATKTTKPEERLRIASTSSLDEALLSHNVKEADKAADNSRPEGHPPSRSGPTVGAGSKAANLRSNPRRMPVRLAQPRPNGVARPQRTSPSKSAIAAKLAASEKQADAARARLKALRTARTVRKPPSISATEPPKPAAALKKNASTANGSRSASPVKRGAAQQEARQPDKRKRERRVAKASSRRRSTLSPFELQSLISGNVE</sequence>
<dbReference type="AlphaFoldDB" id="A0A9P8U0Q2"/>
<feature type="compositionally biased region" description="Polar residues" evidence="4">
    <location>
        <begin position="698"/>
        <end position="708"/>
    </location>
</feature>
<feature type="region of interest" description="Disordered" evidence="4">
    <location>
        <begin position="349"/>
        <end position="757"/>
    </location>
</feature>
<evidence type="ECO:0000313" key="6">
    <source>
        <dbReference type="Proteomes" id="UP000827724"/>
    </source>
</evidence>
<proteinExistence type="inferred from homology"/>
<dbReference type="EMBL" id="JAIWOZ010000001">
    <property type="protein sequence ID" value="KAH6610824.1"/>
    <property type="molecule type" value="Genomic_DNA"/>
</dbReference>
<keyword evidence="2 3" id="KW-0175">Coiled coil</keyword>
<feature type="compositionally biased region" description="Low complexity" evidence="4">
    <location>
        <begin position="646"/>
        <end position="658"/>
    </location>
</feature>
<dbReference type="Proteomes" id="UP000827724">
    <property type="component" value="Unassembled WGS sequence"/>
</dbReference>
<feature type="compositionally biased region" description="Basic and acidic residues" evidence="4">
    <location>
        <begin position="584"/>
        <end position="601"/>
    </location>
</feature>
<evidence type="ECO:0000256" key="4">
    <source>
        <dbReference type="SAM" id="MobiDB-lite"/>
    </source>
</evidence>
<feature type="compositionally biased region" description="Polar residues" evidence="4">
    <location>
        <begin position="171"/>
        <end position="182"/>
    </location>
</feature>
<dbReference type="OrthoDB" id="312015at2759"/>
<evidence type="ECO:0000256" key="2">
    <source>
        <dbReference type="ARBA" id="ARBA00023054"/>
    </source>
</evidence>
<name>A0A9P8U0Q2_9HYPO</name>
<feature type="compositionally biased region" description="Basic residues" evidence="4">
    <location>
        <begin position="724"/>
        <end position="741"/>
    </location>
</feature>
<accession>A0A9P8U0Q2</accession>
<feature type="region of interest" description="Disordered" evidence="4">
    <location>
        <begin position="165"/>
        <end position="204"/>
    </location>
</feature>
<feature type="coiled-coil region" evidence="3">
    <location>
        <begin position="74"/>
        <end position="129"/>
    </location>
</feature>
<reference evidence="5" key="1">
    <citation type="submission" date="2021-08" db="EMBL/GenBank/DDBJ databases">
        <title>Chromosome-Level Trichoderma cornu-damae using Hi-C Data.</title>
        <authorList>
            <person name="Kim C.S."/>
        </authorList>
    </citation>
    <scope>NUCLEOTIDE SEQUENCE</scope>
    <source>
        <strain evidence="5">KA19-0412C</strain>
    </source>
</reference>
<comment type="similarity">
    <text evidence="1">Belongs to the ADIP family.</text>
</comment>